<name>A0ACC2U404_9FUNG</name>
<protein>
    <submittedName>
        <fullName evidence="1">Uncharacterized protein</fullName>
    </submittedName>
</protein>
<sequence length="175" mass="20012">MGLFLIETMARAALHAGGWVRYFSSPWNVLDIVVLIVCITLELFDFLKYFVLSEAATLIASVRLMSSLRTINMLYYNSIHTEILINRSLESTITELQDKCDAFSQDSTRLQGELDAKRHSIAKVEHDFNSIQENMMSAQSKSWGSLVPSSFAWELTNKRSKTKLRRARTTQKSRL</sequence>
<keyword evidence="2" id="KW-1185">Reference proteome</keyword>
<organism evidence="1 2">
    <name type="scientific">Entomophthora muscae</name>
    <dbReference type="NCBI Taxonomy" id="34485"/>
    <lineage>
        <taxon>Eukaryota</taxon>
        <taxon>Fungi</taxon>
        <taxon>Fungi incertae sedis</taxon>
        <taxon>Zoopagomycota</taxon>
        <taxon>Entomophthoromycotina</taxon>
        <taxon>Entomophthoromycetes</taxon>
        <taxon>Entomophthorales</taxon>
        <taxon>Entomophthoraceae</taxon>
        <taxon>Entomophthora</taxon>
    </lineage>
</organism>
<comment type="caution">
    <text evidence="1">The sequence shown here is derived from an EMBL/GenBank/DDBJ whole genome shotgun (WGS) entry which is preliminary data.</text>
</comment>
<proteinExistence type="predicted"/>
<gene>
    <name evidence="1" type="ORF">DSO57_1013117</name>
</gene>
<dbReference type="EMBL" id="QTSX02001468">
    <property type="protein sequence ID" value="KAJ9081588.1"/>
    <property type="molecule type" value="Genomic_DNA"/>
</dbReference>
<dbReference type="Proteomes" id="UP001165960">
    <property type="component" value="Unassembled WGS sequence"/>
</dbReference>
<reference evidence="1" key="1">
    <citation type="submission" date="2022-04" db="EMBL/GenBank/DDBJ databases">
        <title>Genome of the entomopathogenic fungus Entomophthora muscae.</title>
        <authorList>
            <person name="Elya C."/>
            <person name="Lovett B.R."/>
            <person name="Lee E."/>
            <person name="Macias A.M."/>
            <person name="Hajek A.E."/>
            <person name="De Bivort B.L."/>
            <person name="Kasson M.T."/>
            <person name="De Fine Licht H.H."/>
            <person name="Stajich J.E."/>
        </authorList>
    </citation>
    <scope>NUCLEOTIDE SEQUENCE</scope>
    <source>
        <strain evidence="1">Berkeley</strain>
    </source>
</reference>
<evidence type="ECO:0000313" key="2">
    <source>
        <dbReference type="Proteomes" id="UP001165960"/>
    </source>
</evidence>
<accession>A0ACC2U404</accession>
<evidence type="ECO:0000313" key="1">
    <source>
        <dbReference type="EMBL" id="KAJ9081588.1"/>
    </source>
</evidence>